<dbReference type="GO" id="GO:0016491">
    <property type="term" value="F:oxidoreductase activity"/>
    <property type="evidence" value="ECO:0007669"/>
    <property type="project" value="UniProtKB-KW"/>
</dbReference>
<accession>A0A0J8UG15</accession>
<dbReference type="OrthoDB" id="37537at2759"/>
<dbReference type="STRING" id="396776.A0A0J8UG15"/>
<dbReference type="Gene3D" id="3.20.20.100">
    <property type="entry name" value="NADP-dependent oxidoreductase domain"/>
    <property type="match status" value="1"/>
</dbReference>
<dbReference type="SUPFAM" id="SSF51430">
    <property type="entry name" value="NAD(P)-linked oxidoreductase"/>
    <property type="match status" value="1"/>
</dbReference>
<dbReference type="PANTHER" id="PTHR43625">
    <property type="entry name" value="AFLATOXIN B1 ALDEHYDE REDUCTASE"/>
    <property type="match status" value="1"/>
</dbReference>
<dbReference type="VEuPathDB" id="FungiDB:CIHG_04132"/>
<name>A0A0J8UG15_COCIT</name>
<gene>
    <name evidence="3" type="ORF">CIHG_04132</name>
</gene>
<keyword evidence="1" id="KW-0560">Oxidoreductase</keyword>
<reference evidence="4" key="1">
    <citation type="journal article" date="2010" name="Genome Res.">
        <title>Population genomic sequencing of Coccidioides fungi reveals recent hybridization and transposon control.</title>
        <authorList>
            <person name="Neafsey D.E."/>
            <person name="Barker B.M."/>
            <person name="Sharpton T.J."/>
            <person name="Stajich J.E."/>
            <person name="Park D.J."/>
            <person name="Whiston E."/>
            <person name="Hung C.-Y."/>
            <person name="McMahan C."/>
            <person name="White J."/>
            <person name="Sykes S."/>
            <person name="Heiman D."/>
            <person name="Young S."/>
            <person name="Zeng Q."/>
            <person name="Abouelleil A."/>
            <person name="Aftuck L."/>
            <person name="Bessette D."/>
            <person name="Brown A."/>
            <person name="FitzGerald M."/>
            <person name="Lui A."/>
            <person name="Macdonald J.P."/>
            <person name="Priest M."/>
            <person name="Orbach M.J."/>
            <person name="Galgiani J.N."/>
            <person name="Kirkland T.N."/>
            <person name="Cole G.T."/>
            <person name="Birren B.W."/>
            <person name="Henn M.R."/>
            <person name="Taylor J.W."/>
            <person name="Rounsley S.D."/>
        </authorList>
    </citation>
    <scope>NUCLEOTIDE SEQUENCE [LARGE SCALE GENOMIC DNA]</scope>
    <source>
        <strain evidence="4">H538.4</strain>
    </source>
</reference>
<dbReference type="PANTHER" id="PTHR43625:SF78">
    <property type="entry name" value="PYRIDOXAL REDUCTASE-RELATED"/>
    <property type="match status" value="1"/>
</dbReference>
<dbReference type="GO" id="GO:0005737">
    <property type="term" value="C:cytoplasm"/>
    <property type="evidence" value="ECO:0007669"/>
    <property type="project" value="TreeGrafter"/>
</dbReference>
<evidence type="ECO:0000313" key="4">
    <source>
        <dbReference type="Proteomes" id="UP000054563"/>
    </source>
</evidence>
<protein>
    <submittedName>
        <fullName evidence="3">Pyridoxine 4-dehydrogenase</fullName>
    </submittedName>
</protein>
<sequence>MATRKSLPVTGFGLLGMTWRPKVTPDERAFPAMKAAIANGATIWSSSSIYGMAPEEPTAGLSLLRRYFTKYPEDAEKVTLFIRACMDGKTLTQACTRDGVRASAENAITIRKAHAICPLSVVEVEFSLWSTDILTNGVASACKELGVPILTYAPLGYGFLTGQVRKLEDIPKGDIRHMFGRFQPEHFPKNLELVDKVNEFAKQKSITPAQVALAWIRAHSNTEKCGTIIPIPGATEAKRVDENCKVIELSAEEKARLDNILESIPVSGGRQIAGLESQLWG</sequence>
<dbReference type="InterPro" id="IPR036812">
    <property type="entry name" value="NAD(P)_OxRdtase_dom_sf"/>
</dbReference>
<organism evidence="3 4">
    <name type="scientific">Coccidioides immitis H538.4</name>
    <dbReference type="NCBI Taxonomy" id="396776"/>
    <lineage>
        <taxon>Eukaryota</taxon>
        <taxon>Fungi</taxon>
        <taxon>Dikarya</taxon>
        <taxon>Ascomycota</taxon>
        <taxon>Pezizomycotina</taxon>
        <taxon>Eurotiomycetes</taxon>
        <taxon>Eurotiomycetidae</taxon>
        <taxon>Onygenales</taxon>
        <taxon>Onygenaceae</taxon>
        <taxon>Coccidioides</taxon>
    </lineage>
</organism>
<dbReference type="InterPro" id="IPR050791">
    <property type="entry name" value="Aldo-Keto_reductase"/>
</dbReference>
<evidence type="ECO:0000313" key="3">
    <source>
        <dbReference type="EMBL" id="KMU86343.1"/>
    </source>
</evidence>
<dbReference type="Proteomes" id="UP000054563">
    <property type="component" value="Unassembled WGS sequence"/>
</dbReference>
<evidence type="ECO:0000259" key="2">
    <source>
        <dbReference type="Pfam" id="PF00248"/>
    </source>
</evidence>
<dbReference type="Pfam" id="PF00248">
    <property type="entry name" value="Aldo_ket_red"/>
    <property type="match status" value="1"/>
</dbReference>
<dbReference type="EMBL" id="DS016992">
    <property type="protein sequence ID" value="KMU86343.1"/>
    <property type="molecule type" value="Genomic_DNA"/>
</dbReference>
<feature type="domain" description="NADP-dependent oxidoreductase" evidence="2">
    <location>
        <begin position="106"/>
        <end position="261"/>
    </location>
</feature>
<evidence type="ECO:0000256" key="1">
    <source>
        <dbReference type="ARBA" id="ARBA00023002"/>
    </source>
</evidence>
<proteinExistence type="predicted"/>
<dbReference type="InterPro" id="IPR023210">
    <property type="entry name" value="NADP_OxRdtase_dom"/>
</dbReference>
<dbReference type="AlphaFoldDB" id="A0A0J8UG15"/>